<keyword evidence="3" id="KW-1185">Reference proteome</keyword>
<reference evidence="2" key="1">
    <citation type="submission" date="2023-06" db="EMBL/GenBank/DDBJ databases">
        <title>Genome-scale phylogeny and comparative genomics of the fungal order Sordariales.</title>
        <authorList>
            <consortium name="Lawrence Berkeley National Laboratory"/>
            <person name="Hensen N."/>
            <person name="Bonometti L."/>
            <person name="Westerberg I."/>
            <person name="Brannstrom I.O."/>
            <person name="Guillou S."/>
            <person name="Cros-Aarteil S."/>
            <person name="Calhoun S."/>
            <person name="Haridas S."/>
            <person name="Kuo A."/>
            <person name="Mondo S."/>
            <person name="Pangilinan J."/>
            <person name="Riley R."/>
            <person name="Labutti K."/>
            <person name="Andreopoulos B."/>
            <person name="Lipzen A."/>
            <person name="Chen C."/>
            <person name="Yanf M."/>
            <person name="Daum C."/>
            <person name="Ng V."/>
            <person name="Clum A."/>
            <person name="Steindorff A."/>
            <person name="Ohm R."/>
            <person name="Martin F."/>
            <person name="Silar P."/>
            <person name="Natvig D."/>
            <person name="Lalanne C."/>
            <person name="Gautier V."/>
            <person name="Ament-Velasquez S.L."/>
            <person name="Kruys A."/>
            <person name="Hutchinson M.I."/>
            <person name="Powell A.J."/>
            <person name="Barry K."/>
            <person name="Miller A.N."/>
            <person name="Grigoriev I.V."/>
            <person name="Debuchy R."/>
            <person name="Gladieux P."/>
            <person name="Thoren M.H."/>
            <person name="Johannesson H."/>
        </authorList>
    </citation>
    <scope>NUCLEOTIDE SEQUENCE</scope>
    <source>
        <strain evidence="2">CBS 540.89</strain>
    </source>
</reference>
<dbReference type="Proteomes" id="UP001172159">
    <property type="component" value="Unassembled WGS sequence"/>
</dbReference>
<dbReference type="InterPro" id="IPR056002">
    <property type="entry name" value="DUF7580"/>
</dbReference>
<gene>
    <name evidence="2" type="ORF">B0T21DRAFT_397537</name>
</gene>
<dbReference type="PANTHER" id="PTHR37542:SF1">
    <property type="entry name" value="PRION-INHIBITION AND PROPAGATION HELO DOMAIN-CONTAINING PROTEIN"/>
    <property type="match status" value="1"/>
</dbReference>
<dbReference type="InterPro" id="IPR029498">
    <property type="entry name" value="HeLo_dom"/>
</dbReference>
<dbReference type="SUPFAM" id="SSF56112">
    <property type="entry name" value="Protein kinase-like (PK-like)"/>
    <property type="match status" value="1"/>
</dbReference>
<keyword evidence="2" id="KW-0640">Prion</keyword>
<dbReference type="AlphaFoldDB" id="A0AA39ZPY1"/>
<organism evidence="2 3">
    <name type="scientific">Apiosordaria backusii</name>
    <dbReference type="NCBI Taxonomy" id="314023"/>
    <lineage>
        <taxon>Eukaryota</taxon>
        <taxon>Fungi</taxon>
        <taxon>Dikarya</taxon>
        <taxon>Ascomycota</taxon>
        <taxon>Pezizomycotina</taxon>
        <taxon>Sordariomycetes</taxon>
        <taxon>Sordariomycetidae</taxon>
        <taxon>Sordariales</taxon>
        <taxon>Lasiosphaeriaceae</taxon>
        <taxon>Apiosordaria</taxon>
    </lineage>
</organism>
<dbReference type="Pfam" id="PF24476">
    <property type="entry name" value="DUF7580"/>
    <property type="match status" value="1"/>
</dbReference>
<feature type="domain" description="Protein kinase" evidence="1">
    <location>
        <begin position="239"/>
        <end position="526"/>
    </location>
</feature>
<evidence type="ECO:0000313" key="2">
    <source>
        <dbReference type="EMBL" id="KAK0701423.1"/>
    </source>
</evidence>
<name>A0AA39ZPY1_9PEZI</name>
<dbReference type="InterPro" id="IPR000719">
    <property type="entry name" value="Prot_kinase_dom"/>
</dbReference>
<dbReference type="Pfam" id="PF14479">
    <property type="entry name" value="HeLo"/>
    <property type="match status" value="1"/>
</dbReference>
<dbReference type="InterPro" id="IPR038305">
    <property type="entry name" value="HeLo_sf"/>
</dbReference>
<sequence>MEVAGLAFGVASLFASFKGALDGYAFLAQVWDGFSDSSFYSLKLRIERDRLRAWGDLYGLHAPPGKITSRLEAEPEATRRLVQDTLVEIRAATMDVEELASRYGLQVVGPDTALRTGVSALAGTVAQRADVQKEVNSRLSKRKRFTVSGMLWVLKDEERLDDLLKRLVYLNDSLEQLCPRDEARLLALGLSSYVLPSVNQPSNLTTIEESSKDLLAYCALMKRLYITSEASIIAPVHYETLQQITGVGDATGARQTATTLTPDGIERDILIEWKSISSTLTSNQRKDAIARVKRLCGLLSGQKPTPFSLLSCVGLIDDLPAPANGDDEKLGIVFAFPTQDAKLPLTLSQVIKESTRTAPLGDRFALARALASAVLLIHSARWLHKSLRSDNILFFPELVSGQTPLNSPFVGGFDYARPLQAESIDKPKQAVGYIDMYRHPEWTAGFSRLCDIYSLGVLLFEIALWKPIQKYREDTEEKVRDKLLHNAPLLLPGIMGERYSEVVRLCLAGDFGVSPNSENLDRLFWLRVVKELSSCRV</sequence>
<dbReference type="GO" id="GO:0004672">
    <property type="term" value="F:protein kinase activity"/>
    <property type="evidence" value="ECO:0007669"/>
    <property type="project" value="InterPro"/>
</dbReference>
<proteinExistence type="predicted"/>
<evidence type="ECO:0000313" key="3">
    <source>
        <dbReference type="Proteomes" id="UP001172159"/>
    </source>
</evidence>
<dbReference type="PROSITE" id="PS50011">
    <property type="entry name" value="PROTEIN_KINASE_DOM"/>
    <property type="match status" value="1"/>
</dbReference>
<dbReference type="Gene3D" id="1.20.120.1020">
    <property type="entry name" value="Prion-inhibition and propagation, HeLo domain"/>
    <property type="match status" value="1"/>
</dbReference>
<keyword evidence="2" id="KW-0034">Amyloid</keyword>
<dbReference type="InterPro" id="IPR011009">
    <property type="entry name" value="Kinase-like_dom_sf"/>
</dbReference>
<comment type="caution">
    <text evidence="2">The sequence shown here is derived from an EMBL/GenBank/DDBJ whole genome shotgun (WGS) entry which is preliminary data.</text>
</comment>
<dbReference type="PANTHER" id="PTHR37542">
    <property type="entry name" value="HELO DOMAIN-CONTAINING PROTEIN-RELATED"/>
    <property type="match status" value="1"/>
</dbReference>
<evidence type="ECO:0000259" key="1">
    <source>
        <dbReference type="PROSITE" id="PS50011"/>
    </source>
</evidence>
<dbReference type="EMBL" id="JAUKTV010000028">
    <property type="protein sequence ID" value="KAK0701423.1"/>
    <property type="molecule type" value="Genomic_DNA"/>
</dbReference>
<dbReference type="GO" id="GO:0005524">
    <property type="term" value="F:ATP binding"/>
    <property type="evidence" value="ECO:0007669"/>
    <property type="project" value="InterPro"/>
</dbReference>
<accession>A0AA39ZPY1</accession>
<protein>
    <submittedName>
        <fullName evidence="2">Prion-inhibition and propagation-domain-containing protein</fullName>
    </submittedName>
</protein>
<dbReference type="Gene3D" id="1.10.510.10">
    <property type="entry name" value="Transferase(Phosphotransferase) domain 1"/>
    <property type="match status" value="1"/>
</dbReference>